<accession>A0A9W4SUS9</accession>
<evidence type="ECO:0000313" key="2">
    <source>
        <dbReference type="EMBL" id="CAI2184007.1"/>
    </source>
</evidence>
<dbReference type="EMBL" id="CAMKVN010003194">
    <property type="protein sequence ID" value="CAI2184007.1"/>
    <property type="molecule type" value="Genomic_DNA"/>
</dbReference>
<gene>
    <name evidence="2" type="ORF">FWILDA_LOCUS11365</name>
</gene>
<keyword evidence="3" id="KW-1185">Reference proteome</keyword>
<name>A0A9W4SUS9_9GLOM</name>
<feature type="coiled-coil region" evidence="1">
    <location>
        <begin position="10"/>
        <end position="88"/>
    </location>
</feature>
<evidence type="ECO:0000256" key="1">
    <source>
        <dbReference type="SAM" id="Coils"/>
    </source>
</evidence>
<dbReference type="OrthoDB" id="2311307at2759"/>
<protein>
    <submittedName>
        <fullName evidence="2">6271_t:CDS:1</fullName>
    </submittedName>
</protein>
<organism evidence="2 3">
    <name type="scientific">Funneliformis geosporum</name>
    <dbReference type="NCBI Taxonomy" id="1117311"/>
    <lineage>
        <taxon>Eukaryota</taxon>
        <taxon>Fungi</taxon>
        <taxon>Fungi incertae sedis</taxon>
        <taxon>Mucoromycota</taxon>
        <taxon>Glomeromycotina</taxon>
        <taxon>Glomeromycetes</taxon>
        <taxon>Glomerales</taxon>
        <taxon>Glomeraceae</taxon>
        <taxon>Funneliformis</taxon>
    </lineage>
</organism>
<dbReference type="Proteomes" id="UP001153678">
    <property type="component" value="Unassembled WGS sequence"/>
</dbReference>
<evidence type="ECO:0000313" key="3">
    <source>
        <dbReference type="Proteomes" id="UP001153678"/>
    </source>
</evidence>
<keyword evidence="1" id="KW-0175">Coiled coil</keyword>
<proteinExistence type="predicted"/>
<sequence length="220" mass="25943">MNDPSTSQMQNVLKDRIKDLKNETSDLMKEIVGYIDDGNMNECLRNLGNLEDTLKNTYELVDRLSDRIDELERNVNELKQELNKLKDQVKYVKFFADYRDWAKIFMQLLIEKLGGTDNWHKAETGLHYRNRNEPMTEKESECVERLTNLLKEDTDIGLGFTDIKLLLEVRDTSNIMFHKNNQTSREAEMKLYAETLPDNLKIYKPPLKKAFKTISRWRSS</sequence>
<comment type="caution">
    <text evidence="2">The sequence shown here is derived from an EMBL/GenBank/DDBJ whole genome shotgun (WGS) entry which is preliminary data.</text>
</comment>
<reference evidence="2" key="1">
    <citation type="submission" date="2022-08" db="EMBL/GenBank/DDBJ databases">
        <authorList>
            <person name="Kallberg Y."/>
            <person name="Tangrot J."/>
            <person name="Rosling A."/>
        </authorList>
    </citation>
    <scope>NUCLEOTIDE SEQUENCE</scope>
    <source>
        <strain evidence="2">Wild A</strain>
    </source>
</reference>
<dbReference type="AlphaFoldDB" id="A0A9W4SUS9"/>